<keyword evidence="2" id="KW-1185">Reference proteome</keyword>
<evidence type="ECO:0000313" key="2">
    <source>
        <dbReference type="Proteomes" id="UP001054837"/>
    </source>
</evidence>
<name>A0AAV4X0P4_9ARAC</name>
<reference evidence="1 2" key="1">
    <citation type="submission" date="2021-06" db="EMBL/GenBank/DDBJ databases">
        <title>Caerostris darwini draft genome.</title>
        <authorList>
            <person name="Kono N."/>
            <person name="Arakawa K."/>
        </authorList>
    </citation>
    <scope>NUCLEOTIDE SEQUENCE [LARGE SCALE GENOMIC DNA]</scope>
</reference>
<dbReference type="EMBL" id="BPLQ01015456">
    <property type="protein sequence ID" value="GIY88213.1"/>
    <property type="molecule type" value="Genomic_DNA"/>
</dbReference>
<sequence length="73" mass="8619">MMIPVLEFPNISVRFPFRFSEEFSVCFRSELRGEKYKHGNLERGTPVPFPKGTPEGNFPMNAIQQFFYRLMKV</sequence>
<accession>A0AAV4X0P4</accession>
<dbReference type="AlphaFoldDB" id="A0AAV4X0P4"/>
<comment type="caution">
    <text evidence="1">The sequence shown here is derived from an EMBL/GenBank/DDBJ whole genome shotgun (WGS) entry which is preliminary data.</text>
</comment>
<evidence type="ECO:0000313" key="1">
    <source>
        <dbReference type="EMBL" id="GIY88213.1"/>
    </source>
</evidence>
<dbReference type="Proteomes" id="UP001054837">
    <property type="component" value="Unassembled WGS sequence"/>
</dbReference>
<protein>
    <submittedName>
        <fullName evidence="1">Uncharacterized protein</fullName>
    </submittedName>
</protein>
<organism evidence="1 2">
    <name type="scientific">Caerostris darwini</name>
    <dbReference type="NCBI Taxonomy" id="1538125"/>
    <lineage>
        <taxon>Eukaryota</taxon>
        <taxon>Metazoa</taxon>
        <taxon>Ecdysozoa</taxon>
        <taxon>Arthropoda</taxon>
        <taxon>Chelicerata</taxon>
        <taxon>Arachnida</taxon>
        <taxon>Araneae</taxon>
        <taxon>Araneomorphae</taxon>
        <taxon>Entelegynae</taxon>
        <taxon>Araneoidea</taxon>
        <taxon>Araneidae</taxon>
        <taxon>Caerostris</taxon>
    </lineage>
</organism>
<gene>
    <name evidence="1" type="ORF">CDAR_84341</name>
</gene>
<proteinExistence type="predicted"/>